<dbReference type="EMBL" id="JADGIZ020000040">
    <property type="protein sequence ID" value="KAL2913890.1"/>
    <property type="molecule type" value="Genomic_DNA"/>
</dbReference>
<dbReference type="Pfam" id="PF13637">
    <property type="entry name" value="Ank_4"/>
    <property type="match status" value="1"/>
</dbReference>
<organism evidence="2 3">
    <name type="scientific">Polyrhizophydium stewartii</name>
    <dbReference type="NCBI Taxonomy" id="2732419"/>
    <lineage>
        <taxon>Eukaryota</taxon>
        <taxon>Fungi</taxon>
        <taxon>Fungi incertae sedis</taxon>
        <taxon>Chytridiomycota</taxon>
        <taxon>Chytridiomycota incertae sedis</taxon>
        <taxon>Chytridiomycetes</taxon>
        <taxon>Rhizophydiales</taxon>
        <taxon>Rhizophydiales incertae sedis</taxon>
        <taxon>Polyrhizophydium</taxon>
    </lineage>
</organism>
<keyword evidence="3" id="KW-1185">Reference proteome</keyword>
<evidence type="ECO:0000313" key="2">
    <source>
        <dbReference type="EMBL" id="KAL2913890.1"/>
    </source>
</evidence>
<proteinExistence type="predicted"/>
<reference evidence="2 3" key="1">
    <citation type="submission" date="2023-09" db="EMBL/GenBank/DDBJ databases">
        <title>Pangenome analysis of Batrachochytrium dendrobatidis and related Chytrids.</title>
        <authorList>
            <person name="Yacoub M.N."/>
            <person name="Stajich J.E."/>
            <person name="James T.Y."/>
        </authorList>
    </citation>
    <scope>NUCLEOTIDE SEQUENCE [LARGE SCALE GENOMIC DNA]</scope>
    <source>
        <strain evidence="2 3">JEL0888</strain>
    </source>
</reference>
<dbReference type="PANTHER" id="PTHR46586:SF3">
    <property type="entry name" value="ANKYRIN REPEAT-CONTAINING PROTEIN"/>
    <property type="match status" value="1"/>
</dbReference>
<gene>
    <name evidence="2" type="ORF">HK105_206624</name>
</gene>
<evidence type="ECO:0000256" key="1">
    <source>
        <dbReference type="SAM" id="MobiDB-lite"/>
    </source>
</evidence>
<protein>
    <recommendedName>
        <fullName evidence="4">Ankyrin repeat protein</fullName>
    </recommendedName>
</protein>
<sequence length="706" mass="76944">MKRSLGDRRFDGCASLADCLQRLPLELLRAVMRRAGLLTQWLHGELAQPMSLVTVQRLVAECIRDDRVAVVRRLPLIRLSFELLLVRSEEMRAGVRRFPRGLPGSGGGMVSEHAGGGGRAGGGGAAAGDEPWAAATMPGPGGRPAGADDAEWSRGVGLGRGTDAEALEPFLKLVVEDLVPELVGLANDVLDWAMTQLTRPYRRGVPSTLLVCAAGLGRTDVAEALLPYVAIVPETAFDSAGRIGHLGMLRLLCENSKPKRVSIDGAVEGGQFEAVRYLRERYPRIVPSHLGIESALREGQHAMVWSLLRDESLWRAHEEVLADLNEAFLMFRCLCMAHGTPEMLDYAVEHGIGGQMWYRAMDRAAQTGRLANLQWLHERGGYGCTVRAMDTAAEQGHLEVAQWLHANRTEGCTPDALRWAAEAGHLEMFKWLWETFPGKRPSVEDMCTPVARGHFWIVEFFMLHTEGDLTPLLESALGSERLLIADWLVDHGRATPTAEMMDWIAYRGSLPCARWLYSRVSVPPSPIAIAKACLIGSVDMLSFLVDECGAEVADRAFELALRMHHHEIVAYLAAKFPDRWTDELAGEENGAAAAASRPGSSVDLDDLQELWGDLVDDESLESDSRVILAFLPTDSDNDGTGSAAAASGDAGAEDNAVLGDFFPDGLDTAFEFDGAQGMFFDLVDWSDDEEHLAIQDEAPALSSLGQ</sequence>
<feature type="compositionally biased region" description="Gly residues" evidence="1">
    <location>
        <begin position="104"/>
        <end position="126"/>
    </location>
</feature>
<name>A0ABR4N2Z9_9FUNG</name>
<dbReference type="InterPro" id="IPR002110">
    <property type="entry name" value="Ankyrin_rpt"/>
</dbReference>
<evidence type="ECO:0008006" key="4">
    <source>
        <dbReference type="Google" id="ProtNLM"/>
    </source>
</evidence>
<dbReference type="InterPro" id="IPR052050">
    <property type="entry name" value="SecEffector_AnkRepeat"/>
</dbReference>
<feature type="region of interest" description="Disordered" evidence="1">
    <location>
        <begin position="104"/>
        <end position="128"/>
    </location>
</feature>
<accession>A0ABR4N2Z9</accession>
<dbReference type="Proteomes" id="UP001527925">
    <property type="component" value="Unassembled WGS sequence"/>
</dbReference>
<comment type="caution">
    <text evidence="2">The sequence shown here is derived from an EMBL/GenBank/DDBJ whole genome shotgun (WGS) entry which is preliminary data.</text>
</comment>
<dbReference type="InterPro" id="IPR036770">
    <property type="entry name" value="Ankyrin_rpt-contain_sf"/>
</dbReference>
<dbReference type="SUPFAM" id="SSF48403">
    <property type="entry name" value="Ankyrin repeat"/>
    <property type="match status" value="1"/>
</dbReference>
<dbReference type="Gene3D" id="1.25.40.20">
    <property type="entry name" value="Ankyrin repeat-containing domain"/>
    <property type="match status" value="2"/>
</dbReference>
<evidence type="ECO:0000313" key="3">
    <source>
        <dbReference type="Proteomes" id="UP001527925"/>
    </source>
</evidence>
<dbReference type="PANTHER" id="PTHR46586">
    <property type="entry name" value="ANKYRIN REPEAT-CONTAINING PROTEIN"/>
    <property type="match status" value="1"/>
</dbReference>